<evidence type="ECO:0000313" key="3">
    <source>
        <dbReference type="Proteomes" id="UP000190037"/>
    </source>
</evidence>
<feature type="compositionally biased region" description="Basic residues" evidence="1">
    <location>
        <begin position="10"/>
        <end position="20"/>
    </location>
</feature>
<reference evidence="2 3" key="1">
    <citation type="submission" date="2017-03" db="EMBL/GenBank/DDBJ databases">
        <title>Draft genome sequence of Streptomyces scabrisporus NF3, endophyte isolated from Amphipterygium adstringens.</title>
        <authorList>
            <person name="Vazquez M."/>
            <person name="Ceapa C.D."/>
            <person name="Rodriguez Luna D."/>
            <person name="Sanchez Esquivel S."/>
        </authorList>
    </citation>
    <scope>NUCLEOTIDE SEQUENCE [LARGE SCALE GENOMIC DNA]</scope>
    <source>
        <strain evidence="2 3">NF3</strain>
    </source>
</reference>
<dbReference type="RefSeq" id="WP_078975833.1">
    <property type="nucleotide sequence ID" value="NZ_MWQN01000001.1"/>
</dbReference>
<sequence>MPEPAEIGQKVKHRDARLRPTHPPGVIEHIDATTARARVQPFDPARPAWTADIAAVEPDDAVWYPTDGAPPAKSAPFPIPPGARAPRVYGCYRR</sequence>
<dbReference type="STRING" id="159449.B4N89_11900"/>
<dbReference type="AlphaFoldDB" id="A0A1T3NXQ8"/>
<dbReference type="OrthoDB" id="4350755at2"/>
<name>A0A1T3NXQ8_9ACTN</name>
<feature type="region of interest" description="Disordered" evidence="1">
    <location>
        <begin position="1"/>
        <end position="26"/>
    </location>
</feature>
<comment type="caution">
    <text evidence="2">The sequence shown here is derived from an EMBL/GenBank/DDBJ whole genome shotgun (WGS) entry which is preliminary data.</text>
</comment>
<dbReference type="EMBL" id="MWQN01000001">
    <property type="protein sequence ID" value="OPC81554.1"/>
    <property type="molecule type" value="Genomic_DNA"/>
</dbReference>
<accession>A0A1T3NXQ8</accession>
<protein>
    <submittedName>
        <fullName evidence="2">Uncharacterized protein</fullName>
    </submittedName>
</protein>
<dbReference type="Proteomes" id="UP000190037">
    <property type="component" value="Unassembled WGS sequence"/>
</dbReference>
<proteinExistence type="predicted"/>
<evidence type="ECO:0000313" key="2">
    <source>
        <dbReference type="EMBL" id="OPC81554.1"/>
    </source>
</evidence>
<gene>
    <name evidence="2" type="ORF">B4N89_11900</name>
</gene>
<evidence type="ECO:0000256" key="1">
    <source>
        <dbReference type="SAM" id="MobiDB-lite"/>
    </source>
</evidence>
<organism evidence="2 3">
    <name type="scientific">Embleya scabrispora</name>
    <dbReference type="NCBI Taxonomy" id="159449"/>
    <lineage>
        <taxon>Bacteria</taxon>
        <taxon>Bacillati</taxon>
        <taxon>Actinomycetota</taxon>
        <taxon>Actinomycetes</taxon>
        <taxon>Kitasatosporales</taxon>
        <taxon>Streptomycetaceae</taxon>
        <taxon>Embleya</taxon>
    </lineage>
</organism>
<keyword evidence="3" id="KW-1185">Reference proteome</keyword>